<dbReference type="AlphaFoldDB" id="A0A9D9IR02"/>
<evidence type="ECO:0000256" key="1">
    <source>
        <dbReference type="ARBA" id="ARBA00022801"/>
    </source>
</evidence>
<dbReference type="InterPro" id="IPR050114">
    <property type="entry name" value="UPF0173_UPF0282_UlaG_hydrolase"/>
</dbReference>
<dbReference type="GO" id="GO:0016787">
    <property type="term" value="F:hydrolase activity"/>
    <property type="evidence" value="ECO:0007669"/>
    <property type="project" value="UniProtKB-KW"/>
</dbReference>
<name>A0A9D9IR02_9BACT</name>
<reference evidence="3" key="2">
    <citation type="journal article" date="2021" name="PeerJ">
        <title>Extensive microbial diversity within the chicken gut microbiome revealed by metagenomics and culture.</title>
        <authorList>
            <person name="Gilroy R."/>
            <person name="Ravi A."/>
            <person name="Getino M."/>
            <person name="Pursley I."/>
            <person name="Horton D.L."/>
            <person name="Alikhan N.F."/>
            <person name="Baker D."/>
            <person name="Gharbi K."/>
            <person name="Hall N."/>
            <person name="Watson M."/>
            <person name="Adriaenssens E.M."/>
            <person name="Foster-Nyarko E."/>
            <person name="Jarju S."/>
            <person name="Secka A."/>
            <person name="Antonio M."/>
            <person name="Oren A."/>
            <person name="Chaudhuri R.R."/>
            <person name="La Ragione R."/>
            <person name="Hildebrand F."/>
            <person name="Pallen M.J."/>
        </authorList>
    </citation>
    <scope>NUCLEOTIDE SEQUENCE</scope>
    <source>
        <strain evidence="3">6919</strain>
    </source>
</reference>
<dbReference type="InterPro" id="IPR001279">
    <property type="entry name" value="Metallo-B-lactamas"/>
</dbReference>
<dbReference type="PANTHER" id="PTHR43546">
    <property type="entry name" value="UPF0173 METAL-DEPENDENT HYDROLASE MJ1163-RELATED"/>
    <property type="match status" value="1"/>
</dbReference>
<dbReference type="InterPro" id="IPR036866">
    <property type="entry name" value="RibonucZ/Hydroxyglut_hydro"/>
</dbReference>
<protein>
    <submittedName>
        <fullName evidence="3">MBL fold metallo-hydrolase</fullName>
    </submittedName>
</protein>
<feature type="domain" description="Metallo-beta-lactamase" evidence="2">
    <location>
        <begin position="26"/>
        <end position="223"/>
    </location>
</feature>
<evidence type="ECO:0000313" key="4">
    <source>
        <dbReference type="Proteomes" id="UP000823598"/>
    </source>
</evidence>
<proteinExistence type="predicted"/>
<organism evidence="3 4">
    <name type="scientific">Candidatus Limisoma faecipullorum</name>
    <dbReference type="NCBI Taxonomy" id="2840854"/>
    <lineage>
        <taxon>Bacteria</taxon>
        <taxon>Pseudomonadati</taxon>
        <taxon>Bacteroidota</taxon>
        <taxon>Bacteroidia</taxon>
        <taxon>Bacteroidales</taxon>
        <taxon>Candidatus Limisoma</taxon>
    </lineage>
</organism>
<sequence>MAVYAQNNVRLIRNATLKIQYAGQTLLVDPMLGKKGTEMSALGVNLNPRVHLTMPIGEVLDDVDFVLLTHTHIDHYDPAAKRLISKDTPWYVQPADYDSVAMKDHFRNTTVVKESVQVGGITIVRIAGNHGRGKLGKMMGASSGYVLKAEGQPTLYIMGDCVWNESTQKAVEEHHPAYIVVNSGGAILPPLSKTDGPIIPNETETMRIIDDCPANTRFIAVHMDAIDHCQTTREILRNEALHHGIDMQRLIIPNDGESIEL</sequence>
<dbReference type="Proteomes" id="UP000823598">
    <property type="component" value="Unassembled WGS sequence"/>
</dbReference>
<accession>A0A9D9IR02</accession>
<dbReference type="EMBL" id="JADIMC010000041">
    <property type="protein sequence ID" value="MBO8476038.1"/>
    <property type="molecule type" value="Genomic_DNA"/>
</dbReference>
<gene>
    <name evidence="3" type="ORF">IAB88_03485</name>
</gene>
<keyword evidence="1" id="KW-0378">Hydrolase</keyword>
<dbReference type="Pfam" id="PF12706">
    <property type="entry name" value="Lactamase_B_2"/>
    <property type="match status" value="1"/>
</dbReference>
<dbReference type="SUPFAM" id="SSF56281">
    <property type="entry name" value="Metallo-hydrolase/oxidoreductase"/>
    <property type="match status" value="1"/>
</dbReference>
<evidence type="ECO:0000313" key="3">
    <source>
        <dbReference type="EMBL" id="MBO8476038.1"/>
    </source>
</evidence>
<reference evidence="3" key="1">
    <citation type="submission" date="2020-10" db="EMBL/GenBank/DDBJ databases">
        <authorList>
            <person name="Gilroy R."/>
        </authorList>
    </citation>
    <scope>NUCLEOTIDE SEQUENCE</scope>
    <source>
        <strain evidence="3">6919</strain>
    </source>
</reference>
<dbReference type="PANTHER" id="PTHR43546:SF9">
    <property type="entry name" value="L-ASCORBATE-6-PHOSPHATE LACTONASE ULAG-RELATED"/>
    <property type="match status" value="1"/>
</dbReference>
<evidence type="ECO:0000259" key="2">
    <source>
        <dbReference type="Pfam" id="PF12706"/>
    </source>
</evidence>
<comment type="caution">
    <text evidence="3">The sequence shown here is derived from an EMBL/GenBank/DDBJ whole genome shotgun (WGS) entry which is preliminary data.</text>
</comment>
<dbReference type="Gene3D" id="3.60.15.10">
    <property type="entry name" value="Ribonuclease Z/Hydroxyacylglutathione hydrolase-like"/>
    <property type="match status" value="1"/>
</dbReference>